<feature type="compositionally biased region" description="Low complexity" evidence="1">
    <location>
        <begin position="186"/>
        <end position="201"/>
    </location>
</feature>
<comment type="caution">
    <text evidence="3">The sequence shown here is derived from an EMBL/GenBank/DDBJ whole genome shotgun (WGS) entry which is preliminary data.</text>
</comment>
<dbReference type="OrthoDB" id="4120617at2759"/>
<dbReference type="PRINTS" id="PR01217">
    <property type="entry name" value="PRICHEXTENSN"/>
</dbReference>
<organism evidence="3 4">
    <name type="scientific">Pseudallescheria apiosperma</name>
    <name type="common">Scedosporium apiospermum</name>
    <dbReference type="NCBI Taxonomy" id="563466"/>
    <lineage>
        <taxon>Eukaryota</taxon>
        <taxon>Fungi</taxon>
        <taxon>Dikarya</taxon>
        <taxon>Ascomycota</taxon>
        <taxon>Pezizomycotina</taxon>
        <taxon>Sordariomycetes</taxon>
        <taxon>Hypocreomycetidae</taxon>
        <taxon>Microascales</taxon>
        <taxon>Microascaceae</taxon>
        <taxon>Scedosporium</taxon>
    </lineage>
</organism>
<feature type="compositionally biased region" description="Polar residues" evidence="1">
    <location>
        <begin position="268"/>
        <end position="286"/>
    </location>
</feature>
<accession>A0A084GBC7</accession>
<evidence type="ECO:0000256" key="1">
    <source>
        <dbReference type="SAM" id="MobiDB-lite"/>
    </source>
</evidence>
<feature type="region of interest" description="Disordered" evidence="1">
    <location>
        <begin position="440"/>
        <end position="460"/>
    </location>
</feature>
<feature type="compositionally biased region" description="Low complexity" evidence="1">
    <location>
        <begin position="88"/>
        <end position="99"/>
    </location>
</feature>
<proteinExistence type="predicted"/>
<dbReference type="EMBL" id="JOWA01000088">
    <property type="protein sequence ID" value="KEZ44639.1"/>
    <property type="molecule type" value="Genomic_DNA"/>
</dbReference>
<protein>
    <submittedName>
        <fullName evidence="3">Uncharacterized protein</fullName>
    </submittedName>
</protein>
<dbReference type="OMA" id="HARIYSD"/>
<keyword evidence="2" id="KW-0812">Transmembrane</keyword>
<keyword evidence="4" id="KW-1185">Reference proteome</keyword>
<feature type="compositionally biased region" description="Polar residues" evidence="1">
    <location>
        <begin position="130"/>
        <end position="152"/>
    </location>
</feature>
<evidence type="ECO:0000313" key="3">
    <source>
        <dbReference type="EMBL" id="KEZ44639.1"/>
    </source>
</evidence>
<dbReference type="RefSeq" id="XP_016644438.1">
    <property type="nucleotide sequence ID" value="XM_016786432.1"/>
</dbReference>
<feature type="compositionally biased region" description="Basic residues" evidence="1">
    <location>
        <begin position="351"/>
        <end position="366"/>
    </location>
</feature>
<dbReference type="Proteomes" id="UP000028545">
    <property type="component" value="Unassembled WGS sequence"/>
</dbReference>
<dbReference type="HOGENOM" id="CLU_594670_0_0_1"/>
<gene>
    <name evidence="3" type="ORF">SAPIO_CDS3682</name>
</gene>
<feature type="transmembrane region" description="Helical" evidence="2">
    <location>
        <begin position="208"/>
        <end position="232"/>
    </location>
</feature>
<feature type="compositionally biased region" description="Low complexity" evidence="1">
    <location>
        <begin position="158"/>
        <end position="177"/>
    </location>
</feature>
<dbReference type="VEuPathDB" id="FungiDB:SAPIO_CDS3682"/>
<sequence length="460" mass="48292">MTNTTLVVLAPANAQTGRPERPGRPVDFPQPQDPSASPTPPSPPVWIPTPVPPSQPEPEPAPSPSVPSPSPQNPNPPPVPEPAPQPQQPGGSSGPSQPVDQPPPVTNDPSTGDGKVNGQASGPSAGNKPNDPSTVPGSTSTFGNKTPSSTGNPLDKPNNTGNNGNSNGNGNGNPNSDGGEDDDDMNNSNPNTPNSGNASSGLSNNRTLIITLSIVLSVVAFLIVLATILVCYRIKKGRLPFIARGISPIGDEEIESWKRSAAHEKYTSAPTTAGTRPPSSTVSTRKPPSVIVYQNAASTAGAPELSPKSIHTVNKSIDLPQAAVLARAPNSRPGLTDDTVEGDQAFIPTPKRQHSRLSKSYRHVRSRSSQSSMRGAGFRPRSGSEGQWPGSSPRASNEYAYYYPRTSHSYDRKHARIYSDSSNPPRASFDDEFFMGALSPRPLLPKGNPTPESQIGRAIG</sequence>
<evidence type="ECO:0000313" key="4">
    <source>
        <dbReference type="Proteomes" id="UP000028545"/>
    </source>
</evidence>
<keyword evidence="2" id="KW-1133">Transmembrane helix</keyword>
<feature type="region of interest" description="Disordered" evidence="1">
    <location>
        <begin position="265"/>
        <end position="288"/>
    </location>
</feature>
<dbReference type="KEGG" id="sapo:SAPIO_CDS3682"/>
<dbReference type="GeneID" id="27722754"/>
<reference evidence="3 4" key="1">
    <citation type="journal article" date="2014" name="Genome Announc.">
        <title>Draft genome sequence of the pathogenic fungus Scedosporium apiospermum.</title>
        <authorList>
            <person name="Vandeputte P."/>
            <person name="Ghamrawi S."/>
            <person name="Rechenmann M."/>
            <person name="Iltis A."/>
            <person name="Giraud S."/>
            <person name="Fleury M."/>
            <person name="Thornton C."/>
            <person name="Delhaes L."/>
            <person name="Meyer W."/>
            <person name="Papon N."/>
            <person name="Bouchara J.P."/>
        </authorList>
    </citation>
    <scope>NUCLEOTIDE SEQUENCE [LARGE SCALE GENOMIC DNA]</scope>
    <source>
        <strain evidence="3 4">IHEM 14462</strain>
    </source>
</reference>
<name>A0A084GBC7_PSEDA</name>
<dbReference type="AlphaFoldDB" id="A0A084GBC7"/>
<feature type="region of interest" description="Disordered" evidence="1">
    <location>
        <begin position="1"/>
        <end position="201"/>
    </location>
</feature>
<feature type="compositionally biased region" description="Pro residues" evidence="1">
    <location>
        <begin position="37"/>
        <end position="87"/>
    </location>
</feature>
<evidence type="ECO:0000256" key="2">
    <source>
        <dbReference type="SAM" id="Phobius"/>
    </source>
</evidence>
<keyword evidence="2" id="KW-0472">Membrane</keyword>
<feature type="region of interest" description="Disordered" evidence="1">
    <location>
        <begin position="328"/>
        <end position="397"/>
    </location>
</feature>